<dbReference type="AlphaFoldDB" id="A0A6J6P3A2"/>
<dbReference type="EMBL" id="CAEZXP010000001">
    <property type="protein sequence ID" value="CAB4691123.1"/>
    <property type="molecule type" value="Genomic_DNA"/>
</dbReference>
<keyword evidence="1" id="KW-0446">Lipid-binding</keyword>
<evidence type="ECO:0000313" key="2">
    <source>
        <dbReference type="EMBL" id="CAB4691123.1"/>
    </source>
</evidence>
<protein>
    <submittedName>
        <fullName evidence="2">Unannotated protein</fullName>
    </submittedName>
</protein>
<dbReference type="InterPro" id="IPR050270">
    <property type="entry name" value="DegV_domain_contain"/>
</dbReference>
<gene>
    <name evidence="2" type="ORF">UFOPK2399_00724</name>
</gene>
<dbReference type="Gene3D" id="3.40.50.10170">
    <property type="match status" value="1"/>
</dbReference>
<sequence length="288" mass="30792">MDLNAANTAIVLDSTADFPDGPTRFANWRVVPLYVTFGDTSYRDYVDLGPDEFYAKLTAASELPRTSQPTPGDFAAVYEELAGYDRIISLQLSSKLSGTYASAVQAAGGNARVRVIDTGTVSAAVAMLALAIQRRLEAGTTDEAIDALIEYFHGNHGLLFTMDTLEYLAKGGRIGKGAAFAGSLLNVKPVLAIQAGEVVPIKRVRGEAKAWEELRQLFEQSTVDRPSLRVGIAHSAAPARLEKLRQLVGESRPRAQIEVATILGAVVGTHAGPGTLGIFWFDDVDSPA</sequence>
<dbReference type="InterPro" id="IPR043168">
    <property type="entry name" value="DegV_C"/>
</dbReference>
<proteinExistence type="predicted"/>
<dbReference type="InterPro" id="IPR003797">
    <property type="entry name" value="DegV"/>
</dbReference>
<dbReference type="GO" id="GO:0008289">
    <property type="term" value="F:lipid binding"/>
    <property type="evidence" value="ECO:0007669"/>
    <property type="project" value="UniProtKB-KW"/>
</dbReference>
<dbReference type="SUPFAM" id="SSF82549">
    <property type="entry name" value="DAK1/DegV-like"/>
    <property type="match status" value="1"/>
</dbReference>
<dbReference type="Gene3D" id="3.30.1180.10">
    <property type="match status" value="1"/>
</dbReference>
<dbReference type="Pfam" id="PF02645">
    <property type="entry name" value="DegV"/>
    <property type="match status" value="1"/>
</dbReference>
<organism evidence="2">
    <name type="scientific">freshwater metagenome</name>
    <dbReference type="NCBI Taxonomy" id="449393"/>
    <lineage>
        <taxon>unclassified sequences</taxon>
        <taxon>metagenomes</taxon>
        <taxon>ecological metagenomes</taxon>
    </lineage>
</organism>
<reference evidence="2" key="1">
    <citation type="submission" date="2020-05" db="EMBL/GenBank/DDBJ databases">
        <authorList>
            <person name="Chiriac C."/>
            <person name="Salcher M."/>
            <person name="Ghai R."/>
            <person name="Kavagutti S V."/>
        </authorList>
    </citation>
    <scope>NUCLEOTIDE SEQUENCE</scope>
</reference>
<dbReference type="PANTHER" id="PTHR33434:SF2">
    <property type="entry name" value="FATTY ACID-BINDING PROTEIN TM_1468"/>
    <property type="match status" value="1"/>
</dbReference>
<accession>A0A6J6P3A2</accession>
<dbReference type="NCBIfam" id="TIGR00762">
    <property type="entry name" value="DegV"/>
    <property type="match status" value="1"/>
</dbReference>
<dbReference type="PANTHER" id="PTHR33434">
    <property type="entry name" value="DEGV DOMAIN-CONTAINING PROTEIN DR_1986-RELATED"/>
    <property type="match status" value="1"/>
</dbReference>
<name>A0A6J6P3A2_9ZZZZ</name>
<evidence type="ECO:0000256" key="1">
    <source>
        <dbReference type="ARBA" id="ARBA00023121"/>
    </source>
</evidence>
<dbReference type="PROSITE" id="PS51482">
    <property type="entry name" value="DEGV"/>
    <property type="match status" value="1"/>
</dbReference>